<dbReference type="Proteomes" id="UP001212163">
    <property type="component" value="Segment"/>
</dbReference>
<evidence type="ECO:0000313" key="1">
    <source>
        <dbReference type="EMBL" id="WBF76982.1"/>
    </source>
</evidence>
<reference evidence="1 2" key="1">
    <citation type="submission" date="2022-10" db="EMBL/GenBank/DDBJ databases">
        <authorList>
            <person name="Li J.H."/>
            <person name="Ding Y.F."/>
            <person name="Wei Y.L."/>
        </authorList>
    </citation>
    <scope>NUCLEOTIDE SEQUENCE [LARGE SCALE GENOMIC DNA]</scope>
</reference>
<keyword evidence="2" id="KW-1185">Reference proteome</keyword>
<name>A0AAF0AMA6_9CAUD</name>
<protein>
    <submittedName>
        <fullName evidence="1">Uncharacterized protein</fullName>
    </submittedName>
</protein>
<sequence>MRHIQRRKVVKVRVVRVRIVVFRTDEHKRNFGKTIAVCVRWLVNRVLLIIALRNLRPIGFGRLRFAPNFVDVITFFVQTQNAELSRRFHFKTIIGSAPSFEQYDQRQDFFRAPVGRSPIDNFSRRPTVSFQNHHRQRTKFRTVRPTIRLLPRPGRSFAN</sequence>
<gene>
    <name evidence="1" type="ORF">PSV3_00281</name>
</gene>
<proteinExistence type="predicted"/>
<organism evidence="1 2">
    <name type="scientific">Pseudomonas phage PSV3</name>
    <dbReference type="NCBI Taxonomy" id="3003632"/>
    <lineage>
        <taxon>Viruses</taxon>
        <taxon>Duplodnaviria</taxon>
        <taxon>Heunggongvirae</taxon>
        <taxon>Uroviricota</taxon>
        <taxon>Caudoviricetes</taxon>
        <taxon>Jondennisvirinae</taxon>
        <taxon>Septimatrevirus</taxon>
    </lineage>
</organism>
<accession>A0AAF0AMA6</accession>
<evidence type="ECO:0000313" key="2">
    <source>
        <dbReference type="Proteomes" id="UP001212163"/>
    </source>
</evidence>
<dbReference type="EMBL" id="OP712479">
    <property type="protein sequence ID" value="WBF76982.1"/>
    <property type="molecule type" value="Genomic_DNA"/>
</dbReference>